<protein>
    <submittedName>
        <fullName evidence="2">Uncharacterized protein</fullName>
    </submittedName>
</protein>
<reference evidence="2 3" key="1">
    <citation type="submission" date="2018-06" db="EMBL/GenBank/DDBJ databases">
        <title>A transcriptomic atlas of mushroom development highlights an independent origin of complex multicellularity.</title>
        <authorList>
            <consortium name="DOE Joint Genome Institute"/>
            <person name="Krizsan K."/>
            <person name="Almasi E."/>
            <person name="Merenyi Z."/>
            <person name="Sahu N."/>
            <person name="Viragh M."/>
            <person name="Koszo T."/>
            <person name="Mondo S."/>
            <person name="Kiss B."/>
            <person name="Balint B."/>
            <person name="Kues U."/>
            <person name="Barry K."/>
            <person name="Hegedus J.C."/>
            <person name="Henrissat B."/>
            <person name="Johnson J."/>
            <person name="Lipzen A."/>
            <person name="Ohm R."/>
            <person name="Nagy I."/>
            <person name="Pangilinan J."/>
            <person name="Yan J."/>
            <person name="Xiong Y."/>
            <person name="Grigoriev I.V."/>
            <person name="Hibbett D.S."/>
            <person name="Nagy L.G."/>
        </authorList>
    </citation>
    <scope>NUCLEOTIDE SEQUENCE [LARGE SCALE GENOMIC DNA]</scope>
    <source>
        <strain evidence="2 3">SZMC22713</strain>
    </source>
</reference>
<sequence length="137" mass="15192">MSPPSEGEIIDDSEQCQFEDEEVENDSRSYSEYDSEPGSGFTGSGRETQDEDDDDMGPVESIPETDCATDDSDSNRIHEPGKAVVVNEAAGRDRNVVKEYALYPVRGVIQQIPYFKHGKSSHIYIGHRNRSTQGSSE</sequence>
<evidence type="ECO:0000313" key="2">
    <source>
        <dbReference type="EMBL" id="TDL26684.1"/>
    </source>
</evidence>
<proteinExistence type="predicted"/>
<name>A0A4Y7QGA0_9AGAM</name>
<evidence type="ECO:0000313" key="3">
    <source>
        <dbReference type="Proteomes" id="UP000294933"/>
    </source>
</evidence>
<feature type="compositionally biased region" description="Acidic residues" evidence="1">
    <location>
        <begin position="8"/>
        <end position="24"/>
    </location>
</feature>
<evidence type="ECO:0000256" key="1">
    <source>
        <dbReference type="SAM" id="MobiDB-lite"/>
    </source>
</evidence>
<gene>
    <name evidence="2" type="ORF">BD410DRAFT_783796</name>
</gene>
<dbReference type="VEuPathDB" id="FungiDB:BD410DRAFT_783796"/>
<organism evidence="2 3">
    <name type="scientific">Rickenella mellea</name>
    <dbReference type="NCBI Taxonomy" id="50990"/>
    <lineage>
        <taxon>Eukaryota</taxon>
        <taxon>Fungi</taxon>
        <taxon>Dikarya</taxon>
        <taxon>Basidiomycota</taxon>
        <taxon>Agaricomycotina</taxon>
        <taxon>Agaricomycetes</taxon>
        <taxon>Hymenochaetales</taxon>
        <taxon>Rickenellaceae</taxon>
        <taxon>Rickenella</taxon>
    </lineage>
</organism>
<keyword evidence="3" id="KW-1185">Reference proteome</keyword>
<dbReference type="AlphaFoldDB" id="A0A4Y7QGA0"/>
<dbReference type="Proteomes" id="UP000294933">
    <property type="component" value="Unassembled WGS sequence"/>
</dbReference>
<accession>A0A4Y7QGA0</accession>
<feature type="region of interest" description="Disordered" evidence="1">
    <location>
        <begin position="1"/>
        <end position="81"/>
    </location>
</feature>
<dbReference type="EMBL" id="ML170161">
    <property type="protein sequence ID" value="TDL26684.1"/>
    <property type="molecule type" value="Genomic_DNA"/>
</dbReference>